<keyword evidence="2" id="KW-0732">Signal</keyword>
<dbReference type="STRING" id="985895.E4ZTA2"/>
<gene>
    <name evidence="3" type="ORF">LEMA_P119310.1</name>
</gene>
<dbReference type="Proteomes" id="UP000002668">
    <property type="component" value="Genome"/>
</dbReference>
<dbReference type="GeneID" id="13291205"/>
<evidence type="ECO:0000313" key="4">
    <source>
        <dbReference type="Proteomes" id="UP000002668"/>
    </source>
</evidence>
<feature type="compositionally biased region" description="Basic and acidic residues" evidence="1">
    <location>
        <begin position="278"/>
        <end position="292"/>
    </location>
</feature>
<feature type="compositionally biased region" description="Basic residues" evidence="1">
    <location>
        <begin position="422"/>
        <end position="432"/>
    </location>
</feature>
<dbReference type="VEuPathDB" id="FungiDB:LEMA_P119310.1"/>
<evidence type="ECO:0000256" key="1">
    <source>
        <dbReference type="SAM" id="MobiDB-lite"/>
    </source>
</evidence>
<feature type="region of interest" description="Disordered" evidence="1">
    <location>
        <begin position="371"/>
        <end position="444"/>
    </location>
</feature>
<name>E4ZTA2_LEPMJ</name>
<accession>E4ZTA2</accession>
<dbReference type="InParanoid" id="E4ZTA2"/>
<organism evidence="4">
    <name type="scientific">Leptosphaeria maculans (strain JN3 / isolate v23.1.3 / race Av1-4-5-6-7-8)</name>
    <name type="common">Blackleg fungus</name>
    <name type="synonym">Phoma lingam</name>
    <dbReference type="NCBI Taxonomy" id="985895"/>
    <lineage>
        <taxon>Eukaryota</taxon>
        <taxon>Fungi</taxon>
        <taxon>Dikarya</taxon>
        <taxon>Ascomycota</taxon>
        <taxon>Pezizomycotina</taxon>
        <taxon>Dothideomycetes</taxon>
        <taxon>Pleosporomycetidae</taxon>
        <taxon>Pleosporales</taxon>
        <taxon>Pleosporineae</taxon>
        <taxon>Leptosphaeriaceae</taxon>
        <taxon>Plenodomus</taxon>
        <taxon>Plenodomus lingam/Leptosphaeria maculans species complex</taxon>
    </lineage>
</organism>
<dbReference type="EMBL" id="FP929124">
    <property type="protein sequence ID" value="CBX90044.1"/>
    <property type="molecule type" value="Genomic_DNA"/>
</dbReference>
<feature type="chain" id="PRO_5003192121" evidence="2">
    <location>
        <begin position="22"/>
        <end position="684"/>
    </location>
</feature>
<feature type="signal peptide" evidence="2">
    <location>
        <begin position="1"/>
        <end position="21"/>
    </location>
</feature>
<protein>
    <submittedName>
        <fullName evidence="3">Predicted protein</fullName>
    </submittedName>
</protein>
<proteinExistence type="predicted"/>
<feature type="compositionally biased region" description="Acidic residues" evidence="1">
    <location>
        <begin position="376"/>
        <end position="398"/>
    </location>
</feature>
<dbReference type="OrthoDB" id="10631115at2759"/>
<feature type="compositionally biased region" description="Acidic residues" evidence="1">
    <location>
        <begin position="405"/>
        <end position="416"/>
    </location>
</feature>
<dbReference type="AlphaFoldDB" id="E4ZTA2"/>
<dbReference type="HOGENOM" id="CLU_402281_0_0_1"/>
<reference evidence="4" key="1">
    <citation type="journal article" date="2011" name="Nat. Commun.">
        <title>Effector diversification within compartments of the Leptosphaeria maculans genome affected by Repeat-Induced Point mutations.</title>
        <authorList>
            <person name="Rouxel T."/>
            <person name="Grandaubert J."/>
            <person name="Hane J.K."/>
            <person name="Hoede C."/>
            <person name="van de Wouw A.P."/>
            <person name="Couloux A."/>
            <person name="Dominguez V."/>
            <person name="Anthouard V."/>
            <person name="Bally P."/>
            <person name="Bourras S."/>
            <person name="Cozijnsen A.J."/>
            <person name="Ciuffetti L.M."/>
            <person name="Degrave A."/>
            <person name="Dilmaghani A."/>
            <person name="Duret L."/>
            <person name="Fudal I."/>
            <person name="Goodwin S.B."/>
            <person name="Gout L."/>
            <person name="Glaser N."/>
            <person name="Linglin J."/>
            <person name="Kema G.H.J."/>
            <person name="Lapalu N."/>
            <person name="Lawrence C.B."/>
            <person name="May K."/>
            <person name="Meyer M."/>
            <person name="Ollivier B."/>
            <person name="Poulain J."/>
            <person name="Schoch C.L."/>
            <person name="Simon A."/>
            <person name="Spatafora J.W."/>
            <person name="Stachowiak A."/>
            <person name="Turgeon B.G."/>
            <person name="Tyler B.M."/>
            <person name="Vincent D."/>
            <person name="Weissenbach J."/>
            <person name="Amselem J."/>
            <person name="Quesneville H."/>
            <person name="Oliver R.P."/>
            <person name="Wincker P."/>
            <person name="Balesdent M.-H."/>
            <person name="Howlett B.J."/>
        </authorList>
    </citation>
    <scope>NUCLEOTIDE SEQUENCE [LARGE SCALE GENOMIC DNA]</scope>
    <source>
        <strain evidence="4">JN3 / isolate v23.1.3 / race Av1-4-5-6-7-8</strain>
    </source>
</reference>
<keyword evidence="4" id="KW-1185">Reference proteome</keyword>
<evidence type="ECO:0000256" key="2">
    <source>
        <dbReference type="SAM" id="SignalP"/>
    </source>
</evidence>
<evidence type="ECO:0000313" key="3">
    <source>
        <dbReference type="EMBL" id="CBX90044.1"/>
    </source>
</evidence>
<feature type="region of interest" description="Disordered" evidence="1">
    <location>
        <begin position="278"/>
        <end position="352"/>
    </location>
</feature>
<sequence length="684" mass="76491">MINPWPTKPFWWVTWPALLSASQEGWHVLPYPGCYGPPLALFGYSTRSRQSMQRHKTLNSQIVDHYVAVASEGSREEVRVAFAQALRVAQTTKGIVNLSTVAGRVSALTRNYVMLLDTFWTSTFWLAVHRHFDQSLAAFVAERQEIYETPTLYQKLNSITHIIDYWGDGFWHDLGRLGVRLPLNPGKNLIEQVYKAAVQSRSLATFACNIRSRFLGGSGTYFVGGLVRAKKGETLKKQVNAGTYVLARLPLAAYIDAVDTGACSEPDASEVLAWQATWEERDGEIGTDRSGDDSDPESEGGGVQAEQNDSASESEIGEQEAHVAPEAQDEQDDLTRERGEQQAQDAQDDSEIDVQGAQFNQDDSEIHDQEAQFNQDDSETDDQEAQFSQEDSEIDDQESQIGQEAQDDQDDTGVDEQDGRKNGKMSSKRRRSASPEIRRNRVRSLSLSDDHDHITHSWIEDSTLSMLGERQKPVDHRSTSTHTRAMHEMVDSLGQGPWALAMNAVREALGAGDEASLRLTSAKTQLQQSRRNCSMVRRLVQADLGLTEPGTAEMISARIRPLERRQQQLQGLCELQQRMREIRECADADTQDMDRHLPVGSSEALKADMDTVAQEVNRLRVCLGNMQKVEQAVAAAEMVVAHAEQAVNLHIKDQGEFAMLVEMVQHAEGRERFARPGRGTRQER</sequence>